<dbReference type="Gene3D" id="3.40.50.620">
    <property type="entry name" value="HUPs"/>
    <property type="match status" value="1"/>
</dbReference>
<dbReference type="EMBL" id="LAZR01004907">
    <property type="protein sequence ID" value="KKN04553.1"/>
    <property type="molecule type" value="Genomic_DNA"/>
</dbReference>
<dbReference type="PANTHER" id="PTHR43196">
    <property type="entry name" value="SULFATE ADENYLYLTRANSFERASE SUBUNIT 2"/>
    <property type="match status" value="1"/>
</dbReference>
<organism evidence="2">
    <name type="scientific">marine sediment metagenome</name>
    <dbReference type="NCBI Taxonomy" id="412755"/>
    <lineage>
        <taxon>unclassified sequences</taxon>
        <taxon>metagenomes</taxon>
        <taxon>ecological metagenomes</taxon>
    </lineage>
</organism>
<feature type="domain" description="Phosphoadenosine phosphosulphate reductase" evidence="1">
    <location>
        <begin position="32"/>
        <end position="194"/>
    </location>
</feature>
<dbReference type="AlphaFoldDB" id="A0A0F9QGV7"/>
<dbReference type="PANTHER" id="PTHR43196:SF2">
    <property type="entry name" value="PHOSPHOADENOSINE PHOSPHOSULFATE REDUCTASE"/>
    <property type="match status" value="1"/>
</dbReference>
<name>A0A0F9QGV7_9ZZZZ</name>
<dbReference type="SUPFAM" id="SSF52402">
    <property type="entry name" value="Adenine nucleotide alpha hydrolases-like"/>
    <property type="match status" value="1"/>
</dbReference>
<dbReference type="InterPro" id="IPR050128">
    <property type="entry name" value="Sulfate_adenylyltrnsfr_sub2"/>
</dbReference>
<dbReference type="InterPro" id="IPR002500">
    <property type="entry name" value="PAPS_reduct_dom"/>
</dbReference>
<gene>
    <name evidence="2" type="ORF">LCGC14_1096340</name>
</gene>
<dbReference type="Pfam" id="PF01507">
    <property type="entry name" value="PAPS_reduct"/>
    <property type="match status" value="1"/>
</dbReference>
<protein>
    <recommendedName>
        <fullName evidence="1">Phosphoadenosine phosphosulphate reductase domain-containing protein</fullName>
    </recommendedName>
</protein>
<sequence>MGIKQPDMFHGMVKDELAIELIRAYEPPDGYYVAFSGGKDSVVILDLVKRAGVKYDAHYCVSPIDPPEIYKFIKEHYPEVIWDYHARGFWKLVVINGLPLRNRRWCCRIIKEAGGEGRTVVVGNRRAEGANRRNQNCFEGVKKSKKSTAIKKYLLRPIIDWTSGDIWEYIASNNLPYCSLYDEGMERVGCVLCPFKRNLKQETERFPKIVNNWKLAADRIVAERLSRGNINKKTGKPYDKIYQSGGDLFNWWKNLK</sequence>
<proteinExistence type="predicted"/>
<accession>A0A0F9QGV7</accession>
<evidence type="ECO:0000259" key="1">
    <source>
        <dbReference type="Pfam" id="PF01507"/>
    </source>
</evidence>
<comment type="caution">
    <text evidence="2">The sequence shown here is derived from an EMBL/GenBank/DDBJ whole genome shotgun (WGS) entry which is preliminary data.</text>
</comment>
<dbReference type="GO" id="GO:0003824">
    <property type="term" value="F:catalytic activity"/>
    <property type="evidence" value="ECO:0007669"/>
    <property type="project" value="InterPro"/>
</dbReference>
<evidence type="ECO:0000313" key="2">
    <source>
        <dbReference type="EMBL" id="KKN04553.1"/>
    </source>
</evidence>
<dbReference type="InterPro" id="IPR014729">
    <property type="entry name" value="Rossmann-like_a/b/a_fold"/>
</dbReference>
<reference evidence="2" key="1">
    <citation type="journal article" date="2015" name="Nature">
        <title>Complex archaea that bridge the gap between prokaryotes and eukaryotes.</title>
        <authorList>
            <person name="Spang A."/>
            <person name="Saw J.H."/>
            <person name="Jorgensen S.L."/>
            <person name="Zaremba-Niedzwiedzka K."/>
            <person name="Martijn J."/>
            <person name="Lind A.E."/>
            <person name="van Eijk R."/>
            <person name="Schleper C."/>
            <person name="Guy L."/>
            <person name="Ettema T.J."/>
        </authorList>
    </citation>
    <scope>NUCLEOTIDE SEQUENCE</scope>
</reference>